<dbReference type="InterPro" id="IPR011006">
    <property type="entry name" value="CheY-like_superfamily"/>
</dbReference>
<proteinExistence type="predicted"/>
<evidence type="ECO:0000259" key="2">
    <source>
        <dbReference type="PROSITE" id="PS50110"/>
    </source>
</evidence>
<dbReference type="Pfam" id="PF04397">
    <property type="entry name" value="LytTR"/>
    <property type="match status" value="1"/>
</dbReference>
<feature type="domain" description="Response regulatory" evidence="2">
    <location>
        <begin position="4"/>
        <end position="115"/>
    </location>
</feature>
<keyword evidence="4" id="KW-0238">DNA-binding</keyword>
<keyword evidence="5" id="KW-1185">Reference proteome</keyword>
<dbReference type="InterPro" id="IPR007492">
    <property type="entry name" value="LytTR_DNA-bd_dom"/>
</dbReference>
<dbReference type="PANTHER" id="PTHR37299">
    <property type="entry name" value="TRANSCRIPTIONAL REGULATOR-RELATED"/>
    <property type="match status" value="1"/>
</dbReference>
<protein>
    <submittedName>
        <fullName evidence="4">DNA-binding response regulator</fullName>
    </submittedName>
</protein>
<reference evidence="4 5" key="1">
    <citation type="submission" date="2018-07" db="EMBL/GenBank/DDBJ databases">
        <title>Draft genome sequence of Ancylomarina sp. M1P.</title>
        <authorList>
            <person name="Yadav S."/>
            <person name="Villanueva L."/>
            <person name="Damste J.S.S."/>
        </authorList>
    </citation>
    <scope>NUCLEOTIDE SEQUENCE [LARGE SCALE GENOMIC DNA]</scope>
    <source>
        <strain evidence="4 5">M1P</strain>
    </source>
</reference>
<evidence type="ECO:0000313" key="5">
    <source>
        <dbReference type="Proteomes" id="UP000285794"/>
    </source>
</evidence>
<dbReference type="Pfam" id="PF00072">
    <property type="entry name" value="Response_reg"/>
    <property type="match status" value="1"/>
</dbReference>
<dbReference type="PROSITE" id="PS50110">
    <property type="entry name" value="RESPONSE_REGULATORY"/>
    <property type="match status" value="1"/>
</dbReference>
<dbReference type="OrthoDB" id="1490554at2"/>
<evidence type="ECO:0000259" key="3">
    <source>
        <dbReference type="PROSITE" id="PS50930"/>
    </source>
</evidence>
<feature type="domain" description="HTH LytTR-type" evidence="3">
    <location>
        <begin position="134"/>
        <end position="232"/>
    </location>
</feature>
<feature type="modified residue" description="4-aspartylphosphate" evidence="1">
    <location>
        <position position="55"/>
    </location>
</feature>
<dbReference type="PROSITE" id="PS50930">
    <property type="entry name" value="HTH_LYTTR"/>
    <property type="match status" value="1"/>
</dbReference>
<gene>
    <name evidence="4" type="ORF">DWB61_04115</name>
</gene>
<dbReference type="SMART" id="SM00850">
    <property type="entry name" value="LytTR"/>
    <property type="match status" value="1"/>
</dbReference>
<dbReference type="GO" id="GO:0003677">
    <property type="term" value="F:DNA binding"/>
    <property type="evidence" value="ECO:0007669"/>
    <property type="project" value="UniProtKB-KW"/>
</dbReference>
<dbReference type="Gene3D" id="3.40.50.2300">
    <property type="match status" value="1"/>
</dbReference>
<evidence type="ECO:0000256" key="1">
    <source>
        <dbReference type="PROSITE-ProRule" id="PRU00169"/>
    </source>
</evidence>
<sequence length="233" mass="27014">MKLRCLIIDDEPLAQRVLEKYIAELSGLELVGKCGDALEAMEVLKKEEIDLIFLDINMPRLNGINFLKTYKNPPLTIITSAYTEYAVESYELNVLDYLKKPFAFQRFLQAIQKAEEKIKLTEHQEEVRGDMEYIFVKANKKTINVRLDSIQYIEALGDYVKIYTDSEHIVTYQSLKGIEKLLPTQKFYRVHKSYIVALAKIKSIEGNMVHMSNNTLPIGNNYKQNFLQKIHLS</sequence>
<dbReference type="Gene3D" id="2.40.50.1020">
    <property type="entry name" value="LytTr DNA-binding domain"/>
    <property type="match status" value="1"/>
</dbReference>
<dbReference type="EMBL" id="QQWG01000003">
    <property type="protein sequence ID" value="RRG23586.1"/>
    <property type="molecule type" value="Genomic_DNA"/>
</dbReference>
<comment type="caution">
    <text evidence="4">The sequence shown here is derived from an EMBL/GenBank/DDBJ whole genome shotgun (WGS) entry which is preliminary data.</text>
</comment>
<dbReference type="Proteomes" id="UP000285794">
    <property type="component" value="Unassembled WGS sequence"/>
</dbReference>
<organism evidence="4 5">
    <name type="scientific">Ancylomarina euxinus</name>
    <dbReference type="NCBI Taxonomy" id="2283627"/>
    <lineage>
        <taxon>Bacteria</taxon>
        <taxon>Pseudomonadati</taxon>
        <taxon>Bacteroidota</taxon>
        <taxon>Bacteroidia</taxon>
        <taxon>Marinilabiliales</taxon>
        <taxon>Marinifilaceae</taxon>
        <taxon>Ancylomarina</taxon>
    </lineage>
</organism>
<dbReference type="SMART" id="SM00448">
    <property type="entry name" value="REC"/>
    <property type="match status" value="1"/>
</dbReference>
<dbReference type="AlphaFoldDB" id="A0A425Y514"/>
<dbReference type="RefSeq" id="WP_125029624.1">
    <property type="nucleotide sequence ID" value="NZ_JAPXVP010000003.1"/>
</dbReference>
<dbReference type="GO" id="GO:0000156">
    <property type="term" value="F:phosphorelay response regulator activity"/>
    <property type="evidence" value="ECO:0007669"/>
    <property type="project" value="InterPro"/>
</dbReference>
<dbReference type="InterPro" id="IPR001789">
    <property type="entry name" value="Sig_transdc_resp-reg_receiver"/>
</dbReference>
<dbReference type="SUPFAM" id="SSF52172">
    <property type="entry name" value="CheY-like"/>
    <property type="match status" value="1"/>
</dbReference>
<dbReference type="PANTHER" id="PTHR37299:SF1">
    <property type="entry name" value="STAGE 0 SPORULATION PROTEIN A HOMOLOG"/>
    <property type="match status" value="1"/>
</dbReference>
<accession>A0A425Y514</accession>
<name>A0A425Y514_9BACT</name>
<keyword evidence="1" id="KW-0597">Phosphoprotein</keyword>
<dbReference type="InterPro" id="IPR046947">
    <property type="entry name" value="LytR-like"/>
</dbReference>
<evidence type="ECO:0000313" key="4">
    <source>
        <dbReference type="EMBL" id="RRG23586.1"/>
    </source>
</evidence>